<protein>
    <recommendedName>
        <fullName evidence="5">DUF3558 domain-containing protein</fullName>
    </recommendedName>
</protein>
<gene>
    <name evidence="3" type="ORF">Nans01_48080</name>
</gene>
<sequence length="199" mass="19829">MNLNPCAPMASALVTGVLTAVLTGCGSTASGEQPPDEPSATATASGRHGEALPSASASPAREPLAQGLPQACEGSAAADAAAPHVRGLPFGETAEGSVLTCRWGKPDTGKRLFVQFQTGETFADPEGADPEAEATMGLYTTPVTDALGGKLQYVDLGTQGRNAVLYLPGVSVAATSVGLGLAQEQLVEIVVAGAGDLPA</sequence>
<dbReference type="EMBL" id="BSQG01000014">
    <property type="protein sequence ID" value="GLU50457.1"/>
    <property type="molecule type" value="Genomic_DNA"/>
</dbReference>
<keyword evidence="4" id="KW-1185">Reference proteome</keyword>
<proteinExistence type="predicted"/>
<organism evidence="3 4">
    <name type="scientific">Nocardiopsis ansamitocini</name>
    <dbReference type="NCBI Taxonomy" id="1670832"/>
    <lineage>
        <taxon>Bacteria</taxon>
        <taxon>Bacillati</taxon>
        <taxon>Actinomycetota</taxon>
        <taxon>Actinomycetes</taxon>
        <taxon>Streptosporangiales</taxon>
        <taxon>Nocardiopsidaceae</taxon>
        <taxon>Nocardiopsis</taxon>
    </lineage>
</organism>
<accession>A0A9W6PBF1</accession>
<name>A0A9W6PBF1_9ACTN</name>
<comment type="caution">
    <text evidence="3">The sequence shown here is derived from an EMBL/GenBank/DDBJ whole genome shotgun (WGS) entry which is preliminary data.</text>
</comment>
<dbReference type="Proteomes" id="UP001165092">
    <property type="component" value="Unassembled WGS sequence"/>
</dbReference>
<evidence type="ECO:0000256" key="1">
    <source>
        <dbReference type="SAM" id="MobiDB-lite"/>
    </source>
</evidence>
<evidence type="ECO:0000256" key="2">
    <source>
        <dbReference type="SAM" id="SignalP"/>
    </source>
</evidence>
<keyword evidence="2" id="KW-0732">Signal</keyword>
<reference evidence="3" key="1">
    <citation type="submission" date="2023-02" db="EMBL/GenBank/DDBJ databases">
        <title>Nocardiopsis ansamitocini NBRC 112285.</title>
        <authorList>
            <person name="Ichikawa N."/>
            <person name="Sato H."/>
            <person name="Tonouchi N."/>
        </authorList>
    </citation>
    <scope>NUCLEOTIDE SEQUENCE</scope>
    <source>
        <strain evidence="3">NBRC 112285</strain>
    </source>
</reference>
<evidence type="ECO:0000313" key="3">
    <source>
        <dbReference type="EMBL" id="GLU50457.1"/>
    </source>
</evidence>
<evidence type="ECO:0000313" key="4">
    <source>
        <dbReference type="Proteomes" id="UP001165092"/>
    </source>
</evidence>
<dbReference type="RefSeq" id="WP_285761983.1">
    <property type="nucleotide sequence ID" value="NZ_BSQG01000014.1"/>
</dbReference>
<feature type="chain" id="PRO_5040745189" description="DUF3558 domain-containing protein" evidence="2">
    <location>
        <begin position="21"/>
        <end position="199"/>
    </location>
</feature>
<feature type="signal peptide" evidence="2">
    <location>
        <begin position="1"/>
        <end position="20"/>
    </location>
</feature>
<dbReference type="AlphaFoldDB" id="A0A9W6PBF1"/>
<evidence type="ECO:0008006" key="5">
    <source>
        <dbReference type="Google" id="ProtNLM"/>
    </source>
</evidence>
<feature type="region of interest" description="Disordered" evidence="1">
    <location>
        <begin position="27"/>
        <end position="65"/>
    </location>
</feature>